<dbReference type="OMA" id="HENVTQM"/>
<dbReference type="GeneTree" id="ENSGT01000000219065"/>
<feature type="transmembrane region" description="Helical" evidence="3">
    <location>
        <begin position="52"/>
        <end position="74"/>
    </location>
</feature>
<dbReference type="RefSeq" id="XP_012810999.1">
    <property type="nucleotide sequence ID" value="XM_012955545.3"/>
</dbReference>
<reference evidence="5" key="1">
    <citation type="journal article" date="2010" name="Science">
        <title>The genome of the Western clawed frog Xenopus tropicalis.</title>
        <authorList>
            <person name="Hellsten U."/>
            <person name="Harland R.M."/>
            <person name="Gilchrist M.J."/>
            <person name="Hendrix D."/>
            <person name="Jurka J."/>
            <person name="Kapitonov V."/>
            <person name="Ovcharenko I."/>
            <person name="Putnam N.H."/>
            <person name="Shu S."/>
            <person name="Taher L."/>
            <person name="Blitz I.L."/>
            <person name="Blumberg B."/>
            <person name="Dichmann D.S."/>
            <person name="Dubchak I."/>
            <person name="Amaya E."/>
            <person name="Detter J.C."/>
            <person name="Fletcher R."/>
            <person name="Gerhard D.S."/>
            <person name="Goodstein D."/>
            <person name="Graves T."/>
            <person name="Grigoriev I.V."/>
            <person name="Grimwood J."/>
            <person name="Kawashima T."/>
            <person name="Lindquist E."/>
            <person name="Lucas S.M."/>
            <person name="Mead P.E."/>
            <person name="Mitros T."/>
            <person name="Ogino H."/>
            <person name="Ohta Y."/>
            <person name="Poliakov A.V."/>
            <person name="Pollet N."/>
            <person name="Robert J."/>
            <person name="Salamov A."/>
            <person name="Sater A.K."/>
            <person name="Schmutz J."/>
            <person name="Terry A."/>
            <person name="Vize P.D."/>
            <person name="Warren W.C."/>
            <person name="Wells D."/>
            <person name="Wills A."/>
            <person name="Wilson R.K."/>
            <person name="Zimmerman L.B."/>
            <person name="Zorn A.M."/>
            <person name="Grainger R."/>
            <person name="Grammer T."/>
            <person name="Khokha M.K."/>
            <person name="Richardson P.M."/>
            <person name="Rokhsar D.S."/>
        </authorList>
    </citation>
    <scope>NUCLEOTIDE SEQUENCE [LARGE SCALE GENOMIC DNA]</scope>
    <source>
        <strain evidence="5">Nigerian</strain>
    </source>
</reference>
<accession>A0A6I8Q2T4</accession>
<organism evidence="5">
    <name type="scientific">Xenopus tropicalis</name>
    <name type="common">Western clawed frog</name>
    <name type="synonym">Silurana tropicalis</name>
    <dbReference type="NCBI Taxonomy" id="8364"/>
    <lineage>
        <taxon>Eukaryota</taxon>
        <taxon>Metazoa</taxon>
        <taxon>Chordata</taxon>
        <taxon>Craniata</taxon>
        <taxon>Vertebrata</taxon>
        <taxon>Euteleostomi</taxon>
        <taxon>Amphibia</taxon>
        <taxon>Batrachia</taxon>
        <taxon>Anura</taxon>
        <taxon>Pipoidea</taxon>
        <taxon>Pipidae</taxon>
        <taxon>Xenopodinae</taxon>
        <taxon>Xenopus</taxon>
        <taxon>Silurana</taxon>
    </lineage>
</organism>
<keyword evidence="3" id="KW-0472">Membrane</keyword>
<dbReference type="GO" id="GO:0005509">
    <property type="term" value="F:calcium ion binding"/>
    <property type="evidence" value="ECO:0007669"/>
    <property type="project" value="InterPro"/>
</dbReference>
<evidence type="ECO:0000313" key="7">
    <source>
        <dbReference type="RefSeq" id="XP_012810999.1"/>
    </source>
</evidence>
<dbReference type="PROSITE" id="PS50222">
    <property type="entry name" value="EF_HAND_2"/>
    <property type="match status" value="1"/>
</dbReference>
<keyword evidence="6" id="KW-1185">Reference proteome</keyword>
<sequence length="362" mass="41785">MDETKQEKYALLHDESDIEEYDKMKLGQKIHHNGKSYIRRSSLGSTLAQPQWLCHTVFIVLLVCSQAALCIFVLTMHLNINTIKDEHASLHKNALEMAVHFQPINNTSISKHENVTQMDVEPMIKKQLQELNVMENVNLLKRLHALETNMKSMKNIVSSHGEDLKTVKVQQQVEGIKHENALQRQLNNISRDLNGFHIRLEEGLDLAFSQISQLRDDVFFLENTINQSKQERFDVKEFTQKPTKKETVTQTTIHLLPTAPQAGIQILLHDTTRDSTTMSMSSQKEMADEIFQISIPFLKSRSDFQVFFYGADKDANGFLTYAEIKKVLGDETPSEDMLLPFDDDQNRMYSYTELIRTFHLKE</sequence>
<dbReference type="Ensembl" id="ENSXETT00000103578">
    <property type="protein sequence ID" value="ENSXETP00000066865"/>
    <property type="gene ID" value="ENSXETG00000038768"/>
</dbReference>
<evidence type="ECO:0000313" key="6">
    <source>
        <dbReference type="Proteomes" id="UP000008143"/>
    </source>
</evidence>
<dbReference type="Proteomes" id="UP000008143">
    <property type="component" value="Chromosome 1"/>
</dbReference>
<dbReference type="OrthoDB" id="9946863at2759"/>
<gene>
    <name evidence="5 7 8" type="primary">LOC100493539</name>
</gene>
<feature type="domain" description="EF-hand" evidence="4">
    <location>
        <begin position="299"/>
        <end position="334"/>
    </location>
</feature>
<reference evidence="5" key="2">
    <citation type="submission" date="2020-05" db="UniProtKB">
        <authorList>
            <consortium name="Ensembl"/>
        </authorList>
    </citation>
    <scope>IDENTIFICATION</scope>
</reference>
<evidence type="ECO:0000313" key="8">
    <source>
        <dbReference type="Xenbase" id="XB-GENE-29081771"/>
    </source>
</evidence>
<dbReference type="InterPro" id="IPR018247">
    <property type="entry name" value="EF_Hand_1_Ca_BS"/>
</dbReference>
<keyword evidence="3" id="KW-0812">Transmembrane</keyword>
<evidence type="ECO:0000313" key="5">
    <source>
        <dbReference type="Ensembl" id="ENSXETP00000066865"/>
    </source>
</evidence>
<dbReference type="InterPro" id="IPR002048">
    <property type="entry name" value="EF_hand_dom"/>
</dbReference>
<evidence type="ECO:0000256" key="3">
    <source>
        <dbReference type="SAM" id="Phobius"/>
    </source>
</evidence>
<dbReference type="AGR" id="Xenbase:XB-GENE-29081771"/>
<evidence type="ECO:0000256" key="2">
    <source>
        <dbReference type="ARBA" id="ARBA00022837"/>
    </source>
</evidence>
<dbReference type="InterPro" id="IPR011992">
    <property type="entry name" value="EF-hand-dom_pair"/>
</dbReference>
<keyword evidence="2" id="KW-0106">Calcium</keyword>
<dbReference type="SUPFAM" id="SSF47473">
    <property type="entry name" value="EF-hand"/>
    <property type="match status" value="1"/>
</dbReference>
<dbReference type="Xenbase" id="XB-GENE-29081771">
    <property type="gene designation" value="LOC100493539"/>
</dbReference>
<dbReference type="GeneID" id="100493539"/>
<keyword evidence="3" id="KW-1133">Transmembrane helix</keyword>
<dbReference type="PROSITE" id="PS00018">
    <property type="entry name" value="EF_HAND_1"/>
    <property type="match status" value="1"/>
</dbReference>
<evidence type="ECO:0000256" key="1">
    <source>
        <dbReference type="ARBA" id="ARBA00022723"/>
    </source>
</evidence>
<evidence type="ECO:0000259" key="4">
    <source>
        <dbReference type="PROSITE" id="PS50222"/>
    </source>
</evidence>
<proteinExistence type="predicted"/>
<reference evidence="7" key="3">
    <citation type="submission" date="2025-04" db="UniProtKB">
        <authorList>
            <consortium name="RefSeq"/>
        </authorList>
    </citation>
    <scope>IDENTIFICATION</scope>
    <source>
        <strain evidence="7">Nigerian</strain>
        <tissue evidence="7">Liver and blood</tissue>
    </source>
</reference>
<protein>
    <submittedName>
        <fullName evidence="5">Uncharacterized LOC100493539</fullName>
    </submittedName>
    <submittedName>
        <fullName evidence="7">Uncharacterized protein LOC100493539</fullName>
    </submittedName>
</protein>
<dbReference type="AlphaFoldDB" id="A0A6I8Q2T4"/>
<name>A0A6I8Q2T4_XENTR</name>
<dbReference type="Bgee" id="ENSXETG00000038768">
    <property type="expression patterns" value="Expressed in egg cell and 4 other cell types or tissues"/>
</dbReference>
<dbReference type="KEGG" id="xtr:100493539"/>
<keyword evidence="1" id="KW-0479">Metal-binding</keyword>